<dbReference type="Pfam" id="PF14316">
    <property type="entry name" value="DUF4381"/>
    <property type="match status" value="1"/>
</dbReference>
<keyword evidence="3" id="KW-1185">Reference proteome</keyword>
<dbReference type="RefSeq" id="WP_072954432.1">
    <property type="nucleotide sequence ID" value="NZ_FQUH01000001.1"/>
</dbReference>
<evidence type="ECO:0008006" key="4">
    <source>
        <dbReference type="Google" id="ProtNLM"/>
    </source>
</evidence>
<evidence type="ECO:0000256" key="1">
    <source>
        <dbReference type="SAM" id="Phobius"/>
    </source>
</evidence>
<accession>A0A1M4SZB6</accession>
<name>A0A1M4SZB6_VIBGA</name>
<organism evidence="2 3">
    <name type="scientific">Vibrio gazogenes DSM 21264 = NBRC 103151</name>
    <dbReference type="NCBI Taxonomy" id="1123492"/>
    <lineage>
        <taxon>Bacteria</taxon>
        <taxon>Pseudomonadati</taxon>
        <taxon>Pseudomonadota</taxon>
        <taxon>Gammaproteobacteria</taxon>
        <taxon>Vibrionales</taxon>
        <taxon>Vibrionaceae</taxon>
        <taxon>Vibrio</taxon>
    </lineage>
</organism>
<reference evidence="3" key="1">
    <citation type="submission" date="2016-11" db="EMBL/GenBank/DDBJ databases">
        <authorList>
            <person name="Varghese N."/>
            <person name="Submissions S."/>
        </authorList>
    </citation>
    <scope>NUCLEOTIDE SEQUENCE [LARGE SCALE GENOMIC DNA]</scope>
    <source>
        <strain evidence="3">DSM 21264</strain>
    </source>
</reference>
<dbReference type="EMBL" id="FQUH01000001">
    <property type="protein sequence ID" value="SHE37566.1"/>
    <property type="molecule type" value="Genomic_DNA"/>
</dbReference>
<keyword evidence="1" id="KW-0812">Transmembrane</keyword>
<dbReference type="InterPro" id="IPR025489">
    <property type="entry name" value="DUF4381"/>
</dbReference>
<protein>
    <recommendedName>
        <fullName evidence="4">DUF4381 domain-containing protein</fullName>
    </recommendedName>
</protein>
<gene>
    <name evidence="2" type="ORF">SAMN02745781_00192</name>
</gene>
<evidence type="ECO:0000313" key="3">
    <source>
        <dbReference type="Proteomes" id="UP000184159"/>
    </source>
</evidence>
<keyword evidence="1" id="KW-0472">Membrane</keyword>
<evidence type="ECO:0000313" key="2">
    <source>
        <dbReference type="EMBL" id="SHE37566.1"/>
    </source>
</evidence>
<keyword evidence="1" id="KW-1133">Transmembrane helix</keyword>
<proteinExistence type="predicted"/>
<dbReference type="Proteomes" id="UP000184159">
    <property type="component" value="Unassembled WGS sequence"/>
</dbReference>
<feature type="transmembrane region" description="Helical" evidence="1">
    <location>
        <begin position="26"/>
        <end position="48"/>
    </location>
</feature>
<dbReference type="AlphaFoldDB" id="A0A1M4SZB6"/>
<sequence length="158" mass="18525">MAQSISDLLDLQPLHLPDAPSWWPLAWGWLSLIGCVIVIVLLITWLIIWKRKRVAPKKVALRLLQPSHGYVTPSDAMELVRQACLSYFPRQEIAHLTGHDWYAFLDEQISKPLFIPNESQWQKVLYQKLKSEPSQQHLIDDCLTWVQEALPPKRRRRR</sequence>